<organism evidence="2 3">
    <name type="scientific">Clostridium chauvoei</name>
    <dbReference type="NCBI Taxonomy" id="46867"/>
    <lineage>
        <taxon>Bacteria</taxon>
        <taxon>Bacillati</taxon>
        <taxon>Bacillota</taxon>
        <taxon>Clostridia</taxon>
        <taxon>Eubacteriales</taxon>
        <taxon>Clostridiaceae</taxon>
        <taxon>Clostridium</taxon>
    </lineage>
</organism>
<reference evidence="2 3" key="1">
    <citation type="submission" date="2021-08" db="EMBL/GenBank/DDBJ databases">
        <title>Genome sequence analysis of Clostridium chauvoei strains of European origin and evaluation of typing options for outbreak investigations.</title>
        <authorList>
            <person name="Abdel-Glil M."/>
            <person name="Thomas P."/>
            <person name="Seyboldt C."/>
        </authorList>
    </citation>
    <scope>NUCLEOTIDE SEQUENCE [LARGE SCALE GENOMIC DNA]</scope>
    <source>
        <strain evidence="2 3">S0260-09</strain>
    </source>
</reference>
<dbReference type="Pfam" id="PF04531">
    <property type="entry name" value="Phage_holin_1"/>
    <property type="match status" value="1"/>
</dbReference>
<dbReference type="RefSeq" id="WP_021876122.1">
    <property type="nucleotide sequence ID" value="NZ_CP018624.1"/>
</dbReference>
<proteinExistence type="predicted"/>
<dbReference type="AlphaFoldDB" id="A0ABD4RHZ8"/>
<dbReference type="GeneID" id="66302127"/>
<keyword evidence="1" id="KW-0812">Transmembrane</keyword>
<dbReference type="KEGG" id="cchv:BTM20_09615"/>
<name>A0ABD4RHZ8_9CLOT</name>
<comment type="caution">
    <text evidence="2">The sequence shown here is derived from an EMBL/GenBank/DDBJ whole genome shotgun (WGS) entry which is preliminary data.</text>
</comment>
<dbReference type="InterPro" id="IPR006485">
    <property type="entry name" value="Phage-like_holin"/>
</dbReference>
<dbReference type="Proteomes" id="UP000775179">
    <property type="component" value="Unassembled WGS sequence"/>
</dbReference>
<evidence type="ECO:0000313" key="3">
    <source>
        <dbReference type="Proteomes" id="UP000775179"/>
    </source>
</evidence>
<evidence type="ECO:0000313" key="2">
    <source>
        <dbReference type="EMBL" id="MBX7290776.1"/>
    </source>
</evidence>
<keyword evidence="1" id="KW-0472">Membrane</keyword>
<gene>
    <name evidence="2" type="ORF">K4H94_06940</name>
</gene>
<evidence type="ECO:0000256" key="1">
    <source>
        <dbReference type="SAM" id="Phobius"/>
    </source>
</evidence>
<feature type="transmembrane region" description="Helical" evidence="1">
    <location>
        <begin position="38"/>
        <end position="56"/>
    </location>
</feature>
<feature type="transmembrane region" description="Helical" evidence="1">
    <location>
        <begin position="12"/>
        <end position="32"/>
    </location>
</feature>
<accession>A0ABD4RHZ8</accession>
<protein>
    <submittedName>
        <fullName evidence="2">Holin</fullName>
    </submittedName>
</protein>
<sequence>MKKFDWSRFKNYGLWVSILSLIPLILSAFGYKVIAPEYQTVTATILSILAALGVLNNPTTDNKWYKDDIVKIEPEKVIEENKSEENK</sequence>
<dbReference type="EMBL" id="JAIFTX010000012">
    <property type="protein sequence ID" value="MBX7290776.1"/>
    <property type="molecule type" value="Genomic_DNA"/>
</dbReference>
<keyword evidence="1" id="KW-1133">Transmembrane helix</keyword>